<dbReference type="Pfam" id="PF15251">
    <property type="entry name" value="TAPR1-like"/>
    <property type="match status" value="1"/>
</dbReference>
<name>A0A1I7WZQ2_HETBA</name>
<feature type="region of interest" description="Disordered" evidence="1">
    <location>
        <begin position="137"/>
        <end position="163"/>
    </location>
</feature>
<dbReference type="WBParaSite" id="Hba_10662">
    <property type="protein sequence ID" value="Hba_10662"/>
    <property type="gene ID" value="Hba_10662"/>
</dbReference>
<keyword evidence="2" id="KW-1185">Reference proteome</keyword>
<dbReference type="InterPro" id="IPR029196">
    <property type="entry name" value="HAPSTR1-like"/>
</dbReference>
<organism evidence="2 3">
    <name type="scientific">Heterorhabditis bacteriophora</name>
    <name type="common">Entomopathogenic nematode worm</name>
    <dbReference type="NCBI Taxonomy" id="37862"/>
    <lineage>
        <taxon>Eukaryota</taxon>
        <taxon>Metazoa</taxon>
        <taxon>Ecdysozoa</taxon>
        <taxon>Nematoda</taxon>
        <taxon>Chromadorea</taxon>
        <taxon>Rhabditida</taxon>
        <taxon>Rhabditina</taxon>
        <taxon>Rhabditomorpha</taxon>
        <taxon>Strongyloidea</taxon>
        <taxon>Heterorhabditidae</taxon>
        <taxon>Heterorhabditis</taxon>
    </lineage>
</organism>
<evidence type="ECO:0000256" key="1">
    <source>
        <dbReference type="SAM" id="MobiDB-lite"/>
    </source>
</evidence>
<dbReference type="AlphaFoldDB" id="A0A1I7WZQ2"/>
<proteinExistence type="predicted"/>
<protein>
    <submittedName>
        <fullName evidence="3">Uncharacterized protein</fullName>
    </submittedName>
</protein>
<reference evidence="3" key="1">
    <citation type="submission" date="2016-11" db="UniProtKB">
        <authorList>
            <consortium name="WormBaseParasite"/>
        </authorList>
    </citation>
    <scope>IDENTIFICATION</scope>
</reference>
<accession>A0A1I7WZQ2</accession>
<evidence type="ECO:0000313" key="2">
    <source>
        <dbReference type="Proteomes" id="UP000095283"/>
    </source>
</evidence>
<dbReference type="Proteomes" id="UP000095283">
    <property type="component" value="Unplaced"/>
</dbReference>
<sequence>MSGDHCTTSGVNKKCECGEEDCETERLWSDFEHCAQTVTRLYRDPTWKCLQTAAASTTQLYKEVLAAFTTGSKIDLNALLDVLYKNMRMASDDGQRRVPLPAVSGETIAAVHLFQQALTPNASASPQRGPELNAFLASQVQRHRKRQRSPSSPSSLIKRLRRT</sequence>
<evidence type="ECO:0000313" key="3">
    <source>
        <dbReference type="WBParaSite" id="Hba_10662"/>
    </source>
</evidence>